<keyword evidence="3" id="KW-0378">Hydrolase</keyword>
<dbReference type="PANTHER" id="PTHR34218:SF3">
    <property type="entry name" value="ACYL-HOMOSERINE LACTONE ACYLASE PVDQ"/>
    <property type="match status" value="1"/>
</dbReference>
<sequence>MAAIALAGAVLGAAPAWGRRDAPSHATGAVIEIRRTTDGIPHIRATSWRGLGIGYGQAQAEDALCTLADAFVTFSGQRSLYFGAEAKPQTRSTFGTPANLDLDFFFQAFASADAVEALKREQPAELNELIAGFAEGYNRHVRALQAAPQRDGDAAPACADAPWVRTIGPKDIYRRMLAAGLAGGYTHFVAEIANAKPAAALPPAPSDKLSLSTRLDIPVGDAHGIGSNVLAFGQAATGERGGSVLFGNPHWYWGGPDRFYQAHLTLPGKMDVAGVSFLGIPVIMIGFNNDVAWSHTVSAARRFGMFDLTLDPADPTRYLVDGRSEPMRAQSLAVAVRRADGTVDLVHRTLYRTRFGPVVDLGARHAALGWSARKAVAIRDINADNPRIFRNFFRWDQARSLDEFIRIQREELAMPWVNTAAIGRGDGRAWYADIGAVPGVPDDLRAACATPLSKAFAALDPATPMLDGSRSACEWQSAKGAVQSGTLAADRMPSLLREDYVANMNDSFWLTNPAQPLTGFASVLGAEGRALSMRGREGHRIAGELAAAGETSSRGLAQRVMHKTLEARSYTADRFKSALLDAVCAPGQVELPAEESVSKARTRVDVQPACQVLRRWSNRADATDRGALLWDAFWSRVLKIPAKELYTQPFSATTPLTTPSGIHAADPRVARALAAAVEDMARKGWALDTPLGARRFVRSEGREVPLPGGCDGEGYFAIACANEGDYTMSDRSHGNTYLQVVYFDRRGVQAHTLLAHGERETAVRNGKGMAPVARYARKDWLRFPFREEDIARDPLLSRKALRP</sequence>
<evidence type="ECO:0000256" key="3">
    <source>
        <dbReference type="ARBA" id="ARBA00022801"/>
    </source>
</evidence>
<accession>A0A250DP50</accession>
<dbReference type="PANTHER" id="PTHR34218">
    <property type="entry name" value="PEPTIDASE S45 PENICILLIN AMIDASE"/>
    <property type="match status" value="1"/>
</dbReference>
<dbReference type="Gene3D" id="1.10.1400.10">
    <property type="match status" value="1"/>
</dbReference>
<dbReference type="InterPro" id="IPR043146">
    <property type="entry name" value="Penicillin_amidase_N_B-knob"/>
</dbReference>
<dbReference type="Gene3D" id="3.60.20.10">
    <property type="entry name" value="Glutamine Phosphoribosylpyrophosphate, subunit 1, domain 1"/>
    <property type="match status" value="1"/>
</dbReference>
<dbReference type="Gene3D" id="1.10.439.10">
    <property type="entry name" value="Penicillin Amidohydrolase, domain 1"/>
    <property type="match status" value="1"/>
</dbReference>
<keyword evidence="4" id="KW-0865">Zymogen</keyword>
<evidence type="ECO:0000256" key="4">
    <source>
        <dbReference type="ARBA" id="ARBA00023145"/>
    </source>
</evidence>
<dbReference type="SUPFAM" id="SSF56235">
    <property type="entry name" value="N-terminal nucleophile aminohydrolases (Ntn hydrolases)"/>
    <property type="match status" value="1"/>
</dbReference>
<dbReference type="Pfam" id="PF01804">
    <property type="entry name" value="Penicil_amidase"/>
    <property type="match status" value="1"/>
</dbReference>
<evidence type="ECO:0000256" key="2">
    <source>
        <dbReference type="ARBA" id="ARBA00022729"/>
    </source>
</evidence>
<name>A0A250DP50_9BURK</name>
<dbReference type="InterPro" id="IPR029055">
    <property type="entry name" value="Ntn_hydrolases_N"/>
</dbReference>
<dbReference type="InterPro" id="IPR002692">
    <property type="entry name" value="S45"/>
</dbReference>
<organism evidence="5 6">
    <name type="scientific">Variovorax boronicumulans</name>
    <dbReference type="NCBI Taxonomy" id="436515"/>
    <lineage>
        <taxon>Bacteria</taxon>
        <taxon>Pseudomonadati</taxon>
        <taxon>Pseudomonadota</taxon>
        <taxon>Betaproteobacteria</taxon>
        <taxon>Burkholderiales</taxon>
        <taxon>Comamonadaceae</taxon>
        <taxon>Variovorax</taxon>
    </lineage>
</organism>
<evidence type="ECO:0000313" key="5">
    <source>
        <dbReference type="EMBL" id="ATA56034.1"/>
    </source>
</evidence>
<dbReference type="GO" id="GO:0017000">
    <property type="term" value="P:antibiotic biosynthetic process"/>
    <property type="evidence" value="ECO:0007669"/>
    <property type="project" value="InterPro"/>
</dbReference>
<dbReference type="EMBL" id="CP023284">
    <property type="protein sequence ID" value="ATA56034.1"/>
    <property type="molecule type" value="Genomic_DNA"/>
</dbReference>
<dbReference type="KEGG" id="vbo:CKY39_24420"/>
<dbReference type="Gene3D" id="2.30.120.10">
    <property type="match status" value="1"/>
</dbReference>
<keyword evidence="2" id="KW-0732">Signal</keyword>
<dbReference type="GO" id="GO:0016811">
    <property type="term" value="F:hydrolase activity, acting on carbon-nitrogen (but not peptide) bonds, in linear amides"/>
    <property type="evidence" value="ECO:0007669"/>
    <property type="project" value="InterPro"/>
</dbReference>
<reference evidence="5 6" key="1">
    <citation type="submission" date="2017-09" db="EMBL/GenBank/DDBJ databases">
        <title>The diverse metabolic capabilities of V. boronicumulans make it an excellent choice for continued studies on novel biodegradation.</title>
        <authorList>
            <person name="Sun S."/>
        </authorList>
    </citation>
    <scope>NUCLEOTIDE SEQUENCE [LARGE SCALE GENOMIC DNA]</scope>
    <source>
        <strain evidence="5 6">J1</strain>
    </source>
</reference>
<proteinExistence type="inferred from homology"/>
<dbReference type="InterPro" id="IPR043147">
    <property type="entry name" value="Penicillin_amidase_A-knob"/>
</dbReference>
<evidence type="ECO:0000256" key="1">
    <source>
        <dbReference type="ARBA" id="ARBA00006586"/>
    </source>
</evidence>
<protein>
    <submittedName>
        <fullName evidence="5">Peptidase S45</fullName>
    </submittedName>
</protein>
<dbReference type="Proteomes" id="UP000217154">
    <property type="component" value="Chromosome"/>
</dbReference>
<dbReference type="InterPro" id="IPR023343">
    <property type="entry name" value="Penicillin_amidase_dom1"/>
</dbReference>
<comment type="similarity">
    <text evidence="1">Belongs to the peptidase S45 family.</text>
</comment>
<evidence type="ECO:0000313" key="6">
    <source>
        <dbReference type="Proteomes" id="UP000217154"/>
    </source>
</evidence>
<dbReference type="AlphaFoldDB" id="A0A250DP50"/>
<gene>
    <name evidence="5" type="ORF">CKY39_24420</name>
</gene>